<evidence type="ECO:0000313" key="6">
    <source>
        <dbReference type="Proteomes" id="UP000696413"/>
    </source>
</evidence>
<reference evidence="5 6" key="1">
    <citation type="submission" date="2021-05" db="EMBL/GenBank/DDBJ databases">
        <title>Draft Genome Sequences of Clinical Respiratory Isolates of Mycobacterium goodii Recovered in Ireland.</title>
        <authorList>
            <person name="Flanagan P.R."/>
            <person name="Mok S."/>
            <person name="Roycroft E."/>
            <person name="Rogers T.R."/>
            <person name="Fitzgibbon M."/>
        </authorList>
    </citation>
    <scope>NUCLEOTIDE SEQUENCE [LARGE SCALE GENOMIC DNA]</scope>
    <source>
        <strain evidence="5 6">14IE55</strain>
    </source>
</reference>
<organism evidence="5 6">
    <name type="scientific">Mycolicibacterium goodii</name>
    <name type="common">Mycobacterium goodii</name>
    <dbReference type="NCBI Taxonomy" id="134601"/>
    <lineage>
        <taxon>Bacteria</taxon>
        <taxon>Bacillati</taxon>
        <taxon>Actinomycetota</taxon>
        <taxon>Actinomycetes</taxon>
        <taxon>Mycobacteriales</taxon>
        <taxon>Mycobacteriaceae</taxon>
        <taxon>Mycolicibacterium</taxon>
    </lineage>
</organism>
<dbReference type="InterPro" id="IPR050765">
    <property type="entry name" value="Riboflavin_Biosynth_HTPR"/>
</dbReference>
<dbReference type="InterPro" id="IPR024072">
    <property type="entry name" value="DHFR-like_dom_sf"/>
</dbReference>
<dbReference type="InterPro" id="IPR002734">
    <property type="entry name" value="RibDG_C"/>
</dbReference>
<dbReference type="RefSeq" id="WP_214396250.1">
    <property type="nucleotide sequence ID" value="NZ_JAHBOL010000058.1"/>
</dbReference>
<accession>A0ABS6HXV4</accession>
<keyword evidence="2" id="KW-0521">NADP</keyword>
<gene>
    <name evidence="5" type="ORF">KL859_32065</name>
</gene>
<evidence type="ECO:0000259" key="4">
    <source>
        <dbReference type="Pfam" id="PF01872"/>
    </source>
</evidence>
<keyword evidence="6" id="KW-1185">Reference proteome</keyword>
<dbReference type="PANTHER" id="PTHR38011">
    <property type="entry name" value="DIHYDROFOLATE REDUCTASE FAMILY PROTEIN (AFU_ORTHOLOGUE AFUA_8G06820)"/>
    <property type="match status" value="1"/>
</dbReference>
<feature type="domain" description="Bacterial bifunctional deaminase-reductase C-terminal" evidence="4">
    <location>
        <begin position="43"/>
        <end position="253"/>
    </location>
</feature>
<dbReference type="Pfam" id="PF01872">
    <property type="entry name" value="RibD_C"/>
    <property type="match status" value="1"/>
</dbReference>
<evidence type="ECO:0000313" key="5">
    <source>
        <dbReference type="EMBL" id="MBU8827496.1"/>
    </source>
</evidence>
<evidence type="ECO:0000256" key="1">
    <source>
        <dbReference type="ARBA" id="ARBA00005104"/>
    </source>
</evidence>
<dbReference type="NCBIfam" id="NF010663">
    <property type="entry name" value="PRK14059.1-1"/>
    <property type="match status" value="1"/>
</dbReference>
<dbReference type="Gene3D" id="3.40.430.10">
    <property type="entry name" value="Dihydrofolate Reductase, subunit A"/>
    <property type="match status" value="1"/>
</dbReference>
<dbReference type="NCBIfam" id="NF010665">
    <property type="entry name" value="PRK14059.1-4"/>
    <property type="match status" value="1"/>
</dbReference>
<keyword evidence="3" id="KW-0560">Oxidoreductase</keyword>
<name>A0ABS6HXV4_MYCGD</name>
<sequence>MSDDTAPARLNELTAGGRRLSSGDDTLTTDFYAYPDDLRECRVRANMIMSLDGAATQDGKSGGLGGAGDRAVFNLMRETADVILMGASTVRVENYSGVQLSVSQRQARQRRGQAEVPPIAIVTASADLDPEAKIFTRTEVHPLILTTTRTVDDARRHLGAVAEVIDASGDDPARVDPARALGILAERKLFRVLTEGGPHLLGVLIEEDLLDELCLTIAPVLVGGGARRIASGVGQARTRMRVSHLLTDDEGYLYTRYVRG</sequence>
<evidence type="ECO:0000256" key="3">
    <source>
        <dbReference type="ARBA" id="ARBA00023002"/>
    </source>
</evidence>
<protein>
    <submittedName>
        <fullName evidence="5">Pyrimidine reductase family protein</fullName>
    </submittedName>
</protein>
<dbReference type="EMBL" id="JAHBOM010000045">
    <property type="protein sequence ID" value="MBU8827496.1"/>
    <property type="molecule type" value="Genomic_DNA"/>
</dbReference>
<dbReference type="SUPFAM" id="SSF53597">
    <property type="entry name" value="Dihydrofolate reductase-like"/>
    <property type="match status" value="1"/>
</dbReference>
<proteinExistence type="predicted"/>
<evidence type="ECO:0000256" key="2">
    <source>
        <dbReference type="ARBA" id="ARBA00022857"/>
    </source>
</evidence>
<dbReference type="NCBIfam" id="NF010664">
    <property type="entry name" value="PRK14059.1-2"/>
    <property type="match status" value="1"/>
</dbReference>
<dbReference type="PANTHER" id="PTHR38011:SF7">
    <property type="entry name" value="2,5-DIAMINO-6-RIBOSYLAMINO-4(3H)-PYRIMIDINONE 5'-PHOSPHATE REDUCTASE"/>
    <property type="match status" value="1"/>
</dbReference>
<comment type="pathway">
    <text evidence="1">Cofactor biosynthesis; riboflavin biosynthesis.</text>
</comment>
<dbReference type="Proteomes" id="UP000696413">
    <property type="component" value="Unassembled WGS sequence"/>
</dbReference>
<comment type="caution">
    <text evidence="5">The sequence shown here is derived from an EMBL/GenBank/DDBJ whole genome shotgun (WGS) entry which is preliminary data.</text>
</comment>